<organism evidence="2 3">
    <name type="scientific">Arthrobotrys flagrans</name>
    <name type="common">Nematode-trapping fungus</name>
    <name type="synonym">Trichothecium flagrans</name>
    <dbReference type="NCBI Taxonomy" id="97331"/>
    <lineage>
        <taxon>Eukaryota</taxon>
        <taxon>Fungi</taxon>
        <taxon>Dikarya</taxon>
        <taxon>Ascomycota</taxon>
        <taxon>Pezizomycotina</taxon>
        <taxon>Orbiliomycetes</taxon>
        <taxon>Orbiliales</taxon>
        <taxon>Orbiliaceae</taxon>
        <taxon>Arthrobotrys</taxon>
    </lineage>
</organism>
<evidence type="ECO:0000313" key="2">
    <source>
        <dbReference type="EMBL" id="RVD88958.1"/>
    </source>
</evidence>
<dbReference type="RefSeq" id="XP_067494502.1">
    <property type="nucleotide sequence ID" value="XM_067632014.1"/>
</dbReference>
<reference evidence="2 3" key="1">
    <citation type="submission" date="2019-01" db="EMBL/GenBank/DDBJ databases">
        <title>Intercellular communication is required for trap formation in the nematode-trapping fungus Duddingtonia flagrans.</title>
        <authorList>
            <person name="Youssar L."/>
            <person name="Wernet V."/>
            <person name="Hensel N."/>
            <person name="Hildebrandt H.-G."/>
            <person name="Fischer R."/>
        </authorList>
    </citation>
    <scope>NUCLEOTIDE SEQUENCE [LARGE SCALE GENOMIC DNA]</scope>
    <source>
        <strain evidence="2 3">CBS H-5679</strain>
    </source>
</reference>
<proteinExistence type="predicted"/>
<feature type="compositionally biased region" description="Basic and acidic residues" evidence="1">
    <location>
        <begin position="12"/>
        <end position="25"/>
    </location>
</feature>
<sequence>MAHGVTEVSNPHLEKYEATRHHETIEYSITLQTGNRPLHEKRNKAKQESATLPQQQSCLTSGEPKQLVICNNPNTPGRSDETSAAAKASSPALYCELQVIFFFGEETLLFAGGQRATADLDIETARPEDIRALKSKIQGSGFNIVKILERGLDAVDRGQSQCENQSI</sequence>
<dbReference type="VEuPathDB" id="FungiDB:DFL_003122"/>
<evidence type="ECO:0000256" key="1">
    <source>
        <dbReference type="SAM" id="MobiDB-lite"/>
    </source>
</evidence>
<protein>
    <submittedName>
        <fullName evidence="2">Uncharacterized protein</fullName>
    </submittedName>
</protein>
<name>A0A437ACZ6_ARTFL</name>
<feature type="region of interest" description="Disordered" evidence="1">
    <location>
        <begin position="1"/>
        <end position="66"/>
    </location>
</feature>
<gene>
    <name evidence="2" type="ORF">DFL_003122</name>
</gene>
<evidence type="ECO:0000313" key="3">
    <source>
        <dbReference type="Proteomes" id="UP000283090"/>
    </source>
</evidence>
<dbReference type="AlphaFoldDB" id="A0A437ACZ6"/>
<keyword evidence="3" id="KW-1185">Reference proteome</keyword>
<dbReference type="GeneID" id="93585433"/>
<comment type="caution">
    <text evidence="2">The sequence shown here is derived from an EMBL/GenBank/DDBJ whole genome shotgun (WGS) entry which is preliminary data.</text>
</comment>
<dbReference type="Proteomes" id="UP000283090">
    <property type="component" value="Unassembled WGS sequence"/>
</dbReference>
<feature type="compositionally biased region" description="Polar residues" evidence="1">
    <location>
        <begin position="48"/>
        <end position="60"/>
    </location>
</feature>
<accession>A0A437ACZ6</accession>
<dbReference type="EMBL" id="SAEB01000003">
    <property type="protein sequence ID" value="RVD88958.1"/>
    <property type="molecule type" value="Genomic_DNA"/>
</dbReference>